<evidence type="ECO:0000313" key="9">
    <source>
        <dbReference type="Proteomes" id="UP000620133"/>
    </source>
</evidence>
<evidence type="ECO:0000256" key="4">
    <source>
        <dbReference type="ARBA" id="ARBA00022643"/>
    </source>
</evidence>
<dbReference type="KEGG" id="manr:MPAN_007590"/>
<evidence type="ECO:0000256" key="2">
    <source>
        <dbReference type="ARBA" id="ARBA00007118"/>
    </source>
</evidence>
<keyword evidence="6" id="KW-0560">Oxidoreductase</keyword>
<evidence type="ECO:0000313" key="8">
    <source>
        <dbReference type="EMBL" id="BCR35866.1"/>
    </source>
</evidence>
<evidence type="ECO:0000256" key="6">
    <source>
        <dbReference type="ARBA" id="ARBA00023002"/>
    </source>
</evidence>
<name>A0A7U9THD6_9MOLU</name>
<comment type="cofactor">
    <cofactor evidence="1">
        <name>FMN</name>
        <dbReference type="ChEBI" id="CHEBI:58210"/>
    </cofactor>
</comment>
<organism evidence="8 9">
    <name type="scientific">Mariniplasma anaerobium</name>
    <dbReference type="NCBI Taxonomy" id="2735436"/>
    <lineage>
        <taxon>Bacteria</taxon>
        <taxon>Bacillati</taxon>
        <taxon>Mycoplasmatota</taxon>
        <taxon>Mollicutes</taxon>
        <taxon>Acholeplasmatales</taxon>
        <taxon>Acholeplasmataceae</taxon>
        <taxon>Mariniplasma</taxon>
    </lineage>
</organism>
<proteinExistence type="inferred from homology"/>
<dbReference type="InterPro" id="IPR052530">
    <property type="entry name" value="NAD(P)H_nitroreductase"/>
</dbReference>
<dbReference type="InterPro" id="IPR026021">
    <property type="entry name" value="YdjA-like"/>
</dbReference>
<evidence type="ECO:0000256" key="5">
    <source>
        <dbReference type="ARBA" id="ARBA00022857"/>
    </source>
</evidence>
<dbReference type="AlphaFoldDB" id="A0A7U9THD6"/>
<accession>A0A7U9THD6</accession>
<evidence type="ECO:0000256" key="1">
    <source>
        <dbReference type="ARBA" id="ARBA00001917"/>
    </source>
</evidence>
<gene>
    <name evidence="8" type="primary">yfhC</name>
    <name evidence="8" type="ORF">MPAN_007590</name>
</gene>
<comment type="similarity">
    <text evidence="2">Belongs to the nitroreductase family.</text>
</comment>
<dbReference type="CDD" id="cd02135">
    <property type="entry name" value="YdjA-like"/>
    <property type="match status" value="1"/>
</dbReference>
<dbReference type="SUPFAM" id="SSF55469">
    <property type="entry name" value="FMN-dependent nitroreductase-like"/>
    <property type="match status" value="1"/>
</dbReference>
<dbReference type="PANTHER" id="PTHR43821:SF1">
    <property type="entry name" value="NAD(P)H NITROREDUCTASE YDJA-RELATED"/>
    <property type="match status" value="1"/>
</dbReference>
<dbReference type="InterPro" id="IPR029479">
    <property type="entry name" value="Nitroreductase"/>
</dbReference>
<dbReference type="Proteomes" id="UP000620133">
    <property type="component" value="Chromosome"/>
</dbReference>
<evidence type="ECO:0000256" key="3">
    <source>
        <dbReference type="ARBA" id="ARBA00022630"/>
    </source>
</evidence>
<reference evidence="8" key="1">
    <citation type="submission" date="2021-01" db="EMBL/GenBank/DDBJ databases">
        <title>Draft genome sequence of Acholeplasmataceae bacterium strain Mahy22.</title>
        <authorList>
            <person name="Watanabe M."/>
            <person name="Kojima H."/>
            <person name="Fukui M."/>
        </authorList>
    </citation>
    <scope>NUCLEOTIDE SEQUENCE</scope>
    <source>
        <strain evidence="8">Mahy22</strain>
    </source>
</reference>
<keyword evidence="7" id="KW-0520">NAD</keyword>
<dbReference type="Pfam" id="PF00881">
    <property type="entry name" value="Nitroreductase"/>
    <property type="match status" value="1"/>
</dbReference>
<dbReference type="RefSeq" id="WP_176238697.1">
    <property type="nucleotide sequence ID" value="NZ_AP024412.1"/>
</dbReference>
<keyword evidence="3" id="KW-0285">Flavoprotein</keyword>
<dbReference type="EMBL" id="AP024412">
    <property type="protein sequence ID" value="BCR35866.1"/>
    <property type="molecule type" value="Genomic_DNA"/>
</dbReference>
<dbReference type="GO" id="GO:0016491">
    <property type="term" value="F:oxidoreductase activity"/>
    <property type="evidence" value="ECO:0007669"/>
    <property type="project" value="UniProtKB-KW"/>
</dbReference>
<dbReference type="Gene3D" id="3.40.109.10">
    <property type="entry name" value="NADH Oxidase"/>
    <property type="match status" value="1"/>
</dbReference>
<keyword evidence="9" id="KW-1185">Reference proteome</keyword>
<protein>
    <submittedName>
        <fullName evidence="8">Putative NAD(P)H nitroreductase YfhC</fullName>
    </submittedName>
</protein>
<evidence type="ECO:0000256" key="7">
    <source>
        <dbReference type="ARBA" id="ARBA00023027"/>
    </source>
</evidence>
<keyword evidence="5" id="KW-0521">NADP</keyword>
<dbReference type="InterPro" id="IPR000415">
    <property type="entry name" value="Nitroreductase-like"/>
</dbReference>
<keyword evidence="4" id="KW-0288">FMN</keyword>
<dbReference type="PANTHER" id="PTHR43821">
    <property type="entry name" value="NAD(P)H NITROREDUCTASE YDJA-RELATED"/>
    <property type="match status" value="1"/>
</dbReference>
<sequence>MTLTNLIKTRVSQKTYLDQEVQRSLIEELLDTSLYVPNHKMREPWRFIIIDGKQKEVLKTRYLEQLPKDHVEDIEKQIDKIFKAPTIIAFLMPLSLDYDDEIEDLQANAMLIQNFLLLANEKGLSTHLKTPLFIKTDLFKSILGVNPREIVSALVMVGYADKNSAAKRRTPAAELLSYYK</sequence>